<protein>
    <recommendedName>
        <fullName evidence="8">RGS domain-containing protein</fullName>
    </recommendedName>
</protein>
<dbReference type="GO" id="GO:0005634">
    <property type="term" value="C:nucleus"/>
    <property type="evidence" value="ECO:0007669"/>
    <property type="project" value="TreeGrafter"/>
</dbReference>
<feature type="domain" description="RGS" evidence="5">
    <location>
        <begin position="22"/>
        <end position="134"/>
    </location>
</feature>
<dbReference type="PROSITE" id="PS50113">
    <property type="entry name" value="PAC"/>
    <property type="match status" value="1"/>
</dbReference>
<keyword evidence="1" id="KW-0285">Flavoprotein</keyword>
<feature type="non-terminal residue" evidence="6">
    <location>
        <position position="577"/>
    </location>
</feature>
<dbReference type="CDD" id="cd00130">
    <property type="entry name" value="PAS"/>
    <property type="match status" value="1"/>
</dbReference>
<evidence type="ECO:0000256" key="3">
    <source>
        <dbReference type="ARBA" id="ARBA00022991"/>
    </source>
</evidence>
<dbReference type="InterPro" id="IPR035965">
    <property type="entry name" value="PAS-like_dom_sf"/>
</dbReference>
<dbReference type="SUPFAM" id="SSF55785">
    <property type="entry name" value="PYP-like sensor domain (PAS domain)"/>
    <property type="match status" value="1"/>
</dbReference>
<evidence type="ECO:0000313" key="6">
    <source>
        <dbReference type="EMBL" id="KAH0210641.1"/>
    </source>
</evidence>
<dbReference type="InterPro" id="IPR000700">
    <property type="entry name" value="PAS-assoc_C"/>
</dbReference>
<dbReference type="Proteomes" id="UP000767238">
    <property type="component" value="Unassembled WGS sequence"/>
</dbReference>
<sequence>MGTSATDSPPRSGMADFFAPDVFQAVLSDPATATRLRSFCESNACGENIVFLEKVEQYSQLLAQAQELLSDIHATYTSPDATEPVNITEIISRDLTSAINTATSVTFYAMQDIFAHARKHVEGLIHDDIYPRFVTHQLMASATMALAHDRKTYQGLGDCFCLTDPKIADNAILYASDGFIDVTGYSRRDVIPRNCRFLQGAKTDRSSVVHLKSAIDNGQESVQLLLNYRKDGTPFWNLLYVAPLRDEAGNIVFFLGGQIDCSTTIHGKPDVMKILELDDRKLFQAHRGGLAVNDTSNSTAASPREQLKKHRHMFKSTSCLPTEVRQGPGMKNDLIGWLGGMNLEKQMQMFQTAYSKYVVLKTKDRTGFSIAHYSTSAGDLLRLSRMQGTTERIVNEDIFKVLAERSASSSSVMKSYKKVVKDLLAQGKSVSVDIKVVIEEKARNVMPTWPVVKTEKRLISHWTPCIRLCNVLVKAAPTIANLSIDQFREQYGESETVPVSRTECKELPLGISSQVVLPLDLSKKAQEYTLDGAAGLVLCHFNEASAPATEQRLGRECNTPAVNKAPEAFFEPDRALT</sequence>
<dbReference type="EMBL" id="JAHFYH010000160">
    <property type="protein sequence ID" value="KAH0210641.1"/>
    <property type="molecule type" value="Genomic_DNA"/>
</dbReference>
<dbReference type="InterPro" id="IPR001610">
    <property type="entry name" value="PAC"/>
</dbReference>
<accession>A0A9P8G8B8</accession>
<organism evidence="6 7">
    <name type="scientific">Aureobasidium melanogenum</name>
    <name type="common">Aureobasidium pullulans var. melanogenum</name>
    <dbReference type="NCBI Taxonomy" id="46634"/>
    <lineage>
        <taxon>Eukaryota</taxon>
        <taxon>Fungi</taxon>
        <taxon>Dikarya</taxon>
        <taxon>Ascomycota</taxon>
        <taxon>Pezizomycotina</taxon>
        <taxon>Dothideomycetes</taxon>
        <taxon>Dothideomycetidae</taxon>
        <taxon>Dothideales</taxon>
        <taxon>Saccotheciaceae</taxon>
        <taxon>Aureobasidium</taxon>
    </lineage>
</organism>
<dbReference type="Gene3D" id="1.10.167.10">
    <property type="entry name" value="Regulator of G-protein Signalling 4, domain 2"/>
    <property type="match status" value="1"/>
</dbReference>
<dbReference type="Pfam" id="PF00615">
    <property type="entry name" value="RGS"/>
    <property type="match status" value="1"/>
</dbReference>
<feature type="domain" description="PAC" evidence="4">
    <location>
        <begin position="220"/>
        <end position="273"/>
    </location>
</feature>
<dbReference type="SMART" id="SM00315">
    <property type="entry name" value="RGS"/>
    <property type="match status" value="1"/>
</dbReference>
<dbReference type="PANTHER" id="PTHR47429:SF2">
    <property type="entry name" value="PROTEIN TWIN LOV 1"/>
    <property type="match status" value="1"/>
</dbReference>
<evidence type="ECO:0000259" key="4">
    <source>
        <dbReference type="PROSITE" id="PS50113"/>
    </source>
</evidence>
<dbReference type="InterPro" id="IPR000014">
    <property type="entry name" value="PAS"/>
</dbReference>
<evidence type="ECO:0008006" key="8">
    <source>
        <dbReference type="Google" id="ProtNLM"/>
    </source>
</evidence>
<reference evidence="6" key="2">
    <citation type="submission" date="2021-08" db="EMBL/GenBank/DDBJ databases">
        <authorList>
            <person name="Gostincar C."/>
            <person name="Sun X."/>
            <person name="Song Z."/>
            <person name="Gunde-Cimerman N."/>
        </authorList>
    </citation>
    <scope>NUCLEOTIDE SEQUENCE</scope>
    <source>
        <strain evidence="6">EXF-8016</strain>
    </source>
</reference>
<dbReference type="SMART" id="SM00086">
    <property type="entry name" value="PAC"/>
    <property type="match status" value="1"/>
</dbReference>
<dbReference type="InterPro" id="IPR044926">
    <property type="entry name" value="RGS_subdomain_2"/>
</dbReference>
<evidence type="ECO:0000313" key="7">
    <source>
        <dbReference type="Proteomes" id="UP000767238"/>
    </source>
</evidence>
<reference evidence="6" key="1">
    <citation type="journal article" date="2021" name="J Fungi (Basel)">
        <title>Virulence traits and population genomics of the black yeast Aureobasidium melanogenum.</title>
        <authorList>
            <person name="Cernosa A."/>
            <person name="Sun X."/>
            <person name="Gostincar C."/>
            <person name="Fang C."/>
            <person name="Gunde-Cimerman N."/>
            <person name="Song Z."/>
        </authorList>
    </citation>
    <scope>NUCLEOTIDE SEQUENCE</scope>
    <source>
        <strain evidence="6">EXF-8016</strain>
    </source>
</reference>
<evidence type="ECO:0000259" key="5">
    <source>
        <dbReference type="PROSITE" id="PS50132"/>
    </source>
</evidence>
<dbReference type="NCBIfam" id="TIGR00229">
    <property type="entry name" value="sensory_box"/>
    <property type="match status" value="1"/>
</dbReference>
<dbReference type="InterPro" id="IPR016137">
    <property type="entry name" value="RGS"/>
</dbReference>
<dbReference type="SUPFAM" id="SSF48097">
    <property type="entry name" value="Regulator of G-protein signaling, RGS"/>
    <property type="match status" value="1"/>
</dbReference>
<dbReference type="Gene3D" id="3.30.450.20">
    <property type="entry name" value="PAS domain"/>
    <property type="match status" value="1"/>
</dbReference>
<dbReference type="InterPro" id="IPR036305">
    <property type="entry name" value="RGS_sf"/>
</dbReference>
<evidence type="ECO:0000256" key="2">
    <source>
        <dbReference type="ARBA" id="ARBA00022643"/>
    </source>
</evidence>
<keyword evidence="2" id="KW-0288">FMN</keyword>
<dbReference type="PANTHER" id="PTHR47429">
    <property type="entry name" value="PROTEIN TWIN LOV 1"/>
    <property type="match status" value="1"/>
</dbReference>
<name>A0A9P8G8B8_AURME</name>
<keyword evidence="3" id="KW-0157">Chromophore</keyword>
<gene>
    <name evidence="6" type="ORF">KCV03_g9969</name>
</gene>
<dbReference type="AlphaFoldDB" id="A0A9P8G8B8"/>
<dbReference type="PROSITE" id="PS50132">
    <property type="entry name" value="RGS"/>
    <property type="match status" value="1"/>
</dbReference>
<comment type="caution">
    <text evidence="6">The sequence shown here is derived from an EMBL/GenBank/DDBJ whole genome shotgun (WGS) entry which is preliminary data.</text>
</comment>
<evidence type="ECO:0000256" key="1">
    <source>
        <dbReference type="ARBA" id="ARBA00022630"/>
    </source>
</evidence>
<dbReference type="Pfam" id="PF13426">
    <property type="entry name" value="PAS_9"/>
    <property type="match status" value="1"/>
</dbReference>
<proteinExistence type="predicted"/>